<dbReference type="EMBL" id="SACL01000002">
    <property type="protein sequence ID" value="RVT97981.1"/>
    <property type="molecule type" value="Genomic_DNA"/>
</dbReference>
<dbReference type="GO" id="GO:0110154">
    <property type="term" value="P:RNA decapping"/>
    <property type="evidence" value="ECO:0007669"/>
    <property type="project" value="TreeGrafter"/>
</dbReference>
<evidence type="ECO:0000313" key="2">
    <source>
        <dbReference type="EMBL" id="RVT97981.1"/>
    </source>
</evidence>
<dbReference type="SUPFAM" id="SSF56300">
    <property type="entry name" value="Metallo-dependent phosphatases"/>
    <property type="match status" value="1"/>
</dbReference>
<dbReference type="Pfam" id="PF00149">
    <property type="entry name" value="Metallophos"/>
    <property type="match status" value="1"/>
</dbReference>
<keyword evidence="3" id="KW-1185">Reference proteome</keyword>
<accession>A0A437MK10</accession>
<organism evidence="2 3">
    <name type="scientific">Rhodovarius crocodyli</name>
    <dbReference type="NCBI Taxonomy" id="1979269"/>
    <lineage>
        <taxon>Bacteria</taxon>
        <taxon>Pseudomonadati</taxon>
        <taxon>Pseudomonadota</taxon>
        <taxon>Alphaproteobacteria</taxon>
        <taxon>Acetobacterales</taxon>
        <taxon>Roseomonadaceae</taxon>
        <taxon>Rhodovarius</taxon>
    </lineage>
</organism>
<dbReference type="GO" id="GO:0008803">
    <property type="term" value="F:bis(5'-nucleosyl)-tetraphosphatase (symmetrical) activity"/>
    <property type="evidence" value="ECO:0007669"/>
    <property type="project" value="TreeGrafter"/>
</dbReference>
<name>A0A437MK10_9PROT</name>
<evidence type="ECO:0000259" key="1">
    <source>
        <dbReference type="Pfam" id="PF00149"/>
    </source>
</evidence>
<dbReference type="PANTHER" id="PTHR42850">
    <property type="entry name" value="METALLOPHOSPHOESTERASE"/>
    <property type="match status" value="1"/>
</dbReference>
<dbReference type="Proteomes" id="UP000282957">
    <property type="component" value="Unassembled WGS sequence"/>
</dbReference>
<dbReference type="InterPro" id="IPR004843">
    <property type="entry name" value="Calcineurin-like_PHP"/>
</dbReference>
<dbReference type="AlphaFoldDB" id="A0A437MK10"/>
<dbReference type="InterPro" id="IPR050126">
    <property type="entry name" value="Ap4A_hydrolase"/>
</dbReference>
<reference evidence="2 3" key="1">
    <citation type="submission" date="2019-01" db="EMBL/GenBank/DDBJ databases">
        <authorList>
            <person name="Chen W.-M."/>
        </authorList>
    </citation>
    <scope>NUCLEOTIDE SEQUENCE [LARGE SCALE GENOMIC DNA]</scope>
    <source>
        <strain evidence="2 3">CCP-6</strain>
    </source>
</reference>
<proteinExistence type="predicted"/>
<gene>
    <name evidence="2" type="ORF">EOD42_07830</name>
</gene>
<dbReference type="OrthoDB" id="9807890at2"/>
<sequence>MVAGVDDGAAWRDPLRLRERGFRGLRVVGDVHGDARGFESAAAGAEAGGLFLLQLGDLTDGGHDSPAVLRRIFALMDEGRGLFLLGNHEHKLRRALLGVRLRGMTEALENTLADIDAAPDRDALRARLILEIGRAPVWLRRGNTIFAHAAYHPAMLHEPSPPDAGARRVEPPVTRAIYGQVVAGPKRDGYPERLLHWVDSIPQGITAYVGHDTRSTDGRPWYTRGRHGGEAVFLDTGAGKGGHLSWLDLPL</sequence>
<dbReference type="GO" id="GO:0005737">
    <property type="term" value="C:cytoplasm"/>
    <property type="evidence" value="ECO:0007669"/>
    <property type="project" value="TreeGrafter"/>
</dbReference>
<protein>
    <submittedName>
        <fullName evidence="2">Phosphatase</fullName>
    </submittedName>
</protein>
<dbReference type="Gene3D" id="3.60.21.10">
    <property type="match status" value="1"/>
</dbReference>
<feature type="domain" description="Calcineurin-like phosphoesterase" evidence="1">
    <location>
        <begin position="27"/>
        <end position="97"/>
    </location>
</feature>
<evidence type="ECO:0000313" key="3">
    <source>
        <dbReference type="Proteomes" id="UP000282957"/>
    </source>
</evidence>
<dbReference type="PANTHER" id="PTHR42850:SF4">
    <property type="entry name" value="ZINC-DEPENDENT ENDOPOLYPHOSPHATASE"/>
    <property type="match status" value="1"/>
</dbReference>
<comment type="caution">
    <text evidence="2">The sequence shown here is derived from an EMBL/GenBank/DDBJ whole genome shotgun (WGS) entry which is preliminary data.</text>
</comment>
<dbReference type="GO" id="GO:0016791">
    <property type="term" value="F:phosphatase activity"/>
    <property type="evidence" value="ECO:0007669"/>
    <property type="project" value="TreeGrafter"/>
</dbReference>
<dbReference type="InterPro" id="IPR029052">
    <property type="entry name" value="Metallo-depent_PP-like"/>
</dbReference>